<sequence length="300" mass="34960">MDKVAVIIVTYNGMKWLRRCLNDLFQSIIPIQVFIIDNGSQDGTLDFVERHYPQIRLIKSKENLGFGKANNIGIAKAYEDGFDYFFLLNQDGYVSPETIANLVKIAKLNPDFGVLSPIQLNGTGDNLDLNFSILMNNNNCPGFINDSYFDKLKDYYDVKFVMAAFWLITRETIRKIGFFNPVYPHYGEDNDYLNRVLYHGKKVAVVSDAVGLHDREFREMTRSKEIYSWYIDLLIRVSDLNKNFSLEVGRSILFFVKRMCLSLLKFQREDAVLNAKYFFAFLLKQFLVIHRERSKNKIIK</sequence>
<protein>
    <submittedName>
        <fullName evidence="2">Glycosyltransferase family 2 protein</fullName>
        <ecNumber evidence="2">2.4.-.-</ecNumber>
    </submittedName>
</protein>
<comment type="caution">
    <text evidence="2">The sequence shown here is derived from an EMBL/GenBank/DDBJ whole genome shotgun (WGS) entry which is preliminary data.</text>
</comment>
<keyword evidence="2" id="KW-0808">Transferase</keyword>
<dbReference type="GO" id="GO:0016757">
    <property type="term" value="F:glycosyltransferase activity"/>
    <property type="evidence" value="ECO:0007669"/>
    <property type="project" value="UniProtKB-KW"/>
</dbReference>
<reference evidence="2 3" key="1">
    <citation type="submission" date="2024-06" db="EMBL/GenBank/DDBJ databases">
        <title>Soil Sphingobacterium thalpophilum.</title>
        <authorList>
            <person name="Yang J."/>
            <person name="Li J."/>
        </authorList>
    </citation>
    <scope>NUCLEOTIDE SEQUENCE [LARGE SCALE GENOMIC DNA]</scope>
    <source>
        <strain evidence="2 3">22g91tb</strain>
    </source>
</reference>
<dbReference type="InterPro" id="IPR001173">
    <property type="entry name" value="Glyco_trans_2-like"/>
</dbReference>
<dbReference type="RefSeq" id="WP_370481256.1">
    <property type="nucleotide sequence ID" value="NZ_JBEOQA010000001.1"/>
</dbReference>
<organism evidence="2 3">
    <name type="scientific">Sphingobacterium thalpophilum</name>
    <dbReference type="NCBI Taxonomy" id="259"/>
    <lineage>
        <taxon>Bacteria</taxon>
        <taxon>Pseudomonadati</taxon>
        <taxon>Bacteroidota</taxon>
        <taxon>Sphingobacteriia</taxon>
        <taxon>Sphingobacteriales</taxon>
        <taxon>Sphingobacteriaceae</taxon>
        <taxon>Sphingobacterium</taxon>
    </lineage>
</organism>
<dbReference type="Proteomes" id="UP001566204">
    <property type="component" value="Unassembled WGS sequence"/>
</dbReference>
<proteinExistence type="predicted"/>
<evidence type="ECO:0000313" key="3">
    <source>
        <dbReference type="Proteomes" id="UP001566204"/>
    </source>
</evidence>
<gene>
    <name evidence="2" type="ORF">ABTW24_04395</name>
</gene>
<name>A0ABV4HC32_9SPHI</name>
<dbReference type="Gene3D" id="3.90.550.10">
    <property type="entry name" value="Spore Coat Polysaccharide Biosynthesis Protein SpsA, Chain A"/>
    <property type="match status" value="1"/>
</dbReference>
<evidence type="ECO:0000259" key="1">
    <source>
        <dbReference type="Pfam" id="PF00535"/>
    </source>
</evidence>
<dbReference type="PANTHER" id="PTHR43179:SF7">
    <property type="entry name" value="RHAMNOSYLTRANSFERASE WBBL"/>
    <property type="match status" value="1"/>
</dbReference>
<keyword evidence="3" id="KW-1185">Reference proteome</keyword>
<dbReference type="InterPro" id="IPR029044">
    <property type="entry name" value="Nucleotide-diphossugar_trans"/>
</dbReference>
<dbReference type="EC" id="2.4.-.-" evidence="2"/>
<feature type="domain" description="Glycosyltransferase 2-like" evidence="1">
    <location>
        <begin position="6"/>
        <end position="176"/>
    </location>
</feature>
<dbReference type="CDD" id="cd04186">
    <property type="entry name" value="GT_2_like_c"/>
    <property type="match status" value="1"/>
</dbReference>
<keyword evidence="2" id="KW-0328">Glycosyltransferase</keyword>
<accession>A0ABV4HC32</accession>
<dbReference type="PANTHER" id="PTHR43179">
    <property type="entry name" value="RHAMNOSYLTRANSFERASE WBBL"/>
    <property type="match status" value="1"/>
</dbReference>
<dbReference type="EMBL" id="JBEOQB010000001">
    <property type="protein sequence ID" value="MEZ0450829.1"/>
    <property type="molecule type" value="Genomic_DNA"/>
</dbReference>
<dbReference type="SUPFAM" id="SSF53448">
    <property type="entry name" value="Nucleotide-diphospho-sugar transferases"/>
    <property type="match status" value="1"/>
</dbReference>
<evidence type="ECO:0000313" key="2">
    <source>
        <dbReference type="EMBL" id="MEZ0450829.1"/>
    </source>
</evidence>
<dbReference type="Pfam" id="PF00535">
    <property type="entry name" value="Glycos_transf_2"/>
    <property type="match status" value="1"/>
</dbReference>